<comment type="subcellular location">
    <subcellularLocation>
        <location evidence="5">Cell membrane</location>
        <topology evidence="5">Multi-pass membrane protein</topology>
    </subcellularLocation>
    <subcellularLocation>
        <location evidence="1">Membrane</location>
        <topology evidence="1">Multi-pass membrane protein</topology>
    </subcellularLocation>
</comment>
<feature type="transmembrane region" description="Helical" evidence="5">
    <location>
        <begin position="49"/>
        <end position="69"/>
    </location>
</feature>
<dbReference type="InterPro" id="IPR013525">
    <property type="entry name" value="ABC2_TM"/>
</dbReference>
<keyword evidence="2 5" id="KW-0812">Transmembrane</keyword>
<dbReference type="PIRSF" id="PIRSF006648">
    <property type="entry name" value="DrrB"/>
    <property type="match status" value="1"/>
</dbReference>
<dbReference type="InterPro" id="IPR047817">
    <property type="entry name" value="ABC2_TM_bact-type"/>
</dbReference>
<evidence type="ECO:0000259" key="6">
    <source>
        <dbReference type="PROSITE" id="PS51012"/>
    </source>
</evidence>
<comment type="caution">
    <text evidence="5">Lacks conserved residue(s) required for the propagation of feature annotation.</text>
</comment>
<name>A0A1Y3PEX5_9BACI</name>
<dbReference type="GO" id="GO:0140359">
    <property type="term" value="F:ABC-type transporter activity"/>
    <property type="evidence" value="ECO:0007669"/>
    <property type="project" value="InterPro"/>
</dbReference>
<dbReference type="Pfam" id="PF01061">
    <property type="entry name" value="ABC2_membrane"/>
    <property type="match status" value="1"/>
</dbReference>
<organism evidence="7 8">
    <name type="scientific">Bacillus thermozeamaize</name>
    <dbReference type="NCBI Taxonomy" id="230954"/>
    <lineage>
        <taxon>Bacteria</taxon>
        <taxon>Bacillati</taxon>
        <taxon>Bacillota</taxon>
        <taxon>Bacilli</taxon>
        <taxon>Bacillales</taxon>
        <taxon>Bacillaceae</taxon>
        <taxon>Bacillus</taxon>
    </lineage>
</organism>
<proteinExistence type="inferred from homology"/>
<comment type="caution">
    <text evidence="7">The sequence shown here is derived from an EMBL/GenBank/DDBJ whole genome shotgun (WGS) entry which is preliminary data.</text>
</comment>
<feature type="transmembrane region" description="Helical" evidence="5">
    <location>
        <begin position="16"/>
        <end position="37"/>
    </location>
</feature>
<comment type="similarity">
    <text evidence="5">Belongs to the ABC-2 integral membrane protein family.</text>
</comment>
<dbReference type="Proteomes" id="UP000196475">
    <property type="component" value="Unassembled WGS sequence"/>
</dbReference>
<dbReference type="InterPro" id="IPR051784">
    <property type="entry name" value="Nod_factor_ABC_transporter"/>
</dbReference>
<sequence length="253" mass="28703">MGTIFRTFLVSGFRDGYLLFWSIAFPIGLLLGLGYYFDSQGYREQLLVGTVSMSVLFGACITSAFFIMWHRNRGVYKLLRTTPVPTVQFVLAFSLARTVIMLLVSLVIWFTGAIVFGILLTWPAFLLVLTVLALGTLCFTCLSFFIANFARNEAQTSMISNLLSLPMVFTSEAFYSMQNAPQWIQVIGKLMPFSYFVEALRAAKQGEFMELFQPFLILLAFTVGILVVAVATFRWDPDFSYLRRPLRLRSDSR</sequence>
<evidence type="ECO:0000256" key="4">
    <source>
        <dbReference type="ARBA" id="ARBA00023136"/>
    </source>
</evidence>
<keyword evidence="3 5" id="KW-1133">Transmembrane helix</keyword>
<evidence type="ECO:0000256" key="3">
    <source>
        <dbReference type="ARBA" id="ARBA00022989"/>
    </source>
</evidence>
<protein>
    <recommendedName>
        <fullName evidence="5">Transport permease protein</fullName>
    </recommendedName>
</protein>
<evidence type="ECO:0000256" key="5">
    <source>
        <dbReference type="RuleBase" id="RU361157"/>
    </source>
</evidence>
<feature type="transmembrane region" description="Helical" evidence="5">
    <location>
        <begin position="125"/>
        <end position="147"/>
    </location>
</feature>
<accession>A0A1Y3PEX5</accession>
<dbReference type="EMBL" id="LZRT01000095">
    <property type="protein sequence ID" value="OUM85915.1"/>
    <property type="molecule type" value="Genomic_DNA"/>
</dbReference>
<evidence type="ECO:0000256" key="2">
    <source>
        <dbReference type="ARBA" id="ARBA00022692"/>
    </source>
</evidence>
<dbReference type="PROSITE" id="PS51012">
    <property type="entry name" value="ABC_TM2"/>
    <property type="match status" value="1"/>
</dbReference>
<gene>
    <name evidence="7" type="ORF">BAA01_15100</name>
</gene>
<dbReference type="GO" id="GO:0043190">
    <property type="term" value="C:ATP-binding cassette (ABC) transporter complex"/>
    <property type="evidence" value="ECO:0007669"/>
    <property type="project" value="InterPro"/>
</dbReference>
<dbReference type="PRINTS" id="PR00164">
    <property type="entry name" value="ABC2TRNSPORT"/>
</dbReference>
<dbReference type="AlphaFoldDB" id="A0A1Y3PEX5"/>
<evidence type="ECO:0000256" key="1">
    <source>
        <dbReference type="ARBA" id="ARBA00004141"/>
    </source>
</evidence>
<feature type="transmembrane region" description="Helical" evidence="5">
    <location>
        <begin position="89"/>
        <end position="119"/>
    </location>
</feature>
<reference evidence="8" key="1">
    <citation type="submission" date="2016-06" db="EMBL/GenBank/DDBJ databases">
        <authorList>
            <person name="Nascimento L."/>
            <person name="Pereira R.V."/>
            <person name="Martins L.F."/>
            <person name="Quaggio R.B."/>
            <person name="Silva A.M."/>
            <person name="Setubal J.C."/>
        </authorList>
    </citation>
    <scope>NUCLEOTIDE SEQUENCE [LARGE SCALE GENOMIC DNA]</scope>
</reference>
<feature type="transmembrane region" description="Helical" evidence="5">
    <location>
        <begin position="215"/>
        <end position="235"/>
    </location>
</feature>
<dbReference type="PANTHER" id="PTHR43229:SF2">
    <property type="entry name" value="NODULATION PROTEIN J"/>
    <property type="match status" value="1"/>
</dbReference>
<keyword evidence="4 5" id="KW-0472">Membrane</keyword>
<dbReference type="InterPro" id="IPR000412">
    <property type="entry name" value="ABC_2_transport"/>
</dbReference>
<feature type="domain" description="ABC transmembrane type-2" evidence="6">
    <location>
        <begin position="7"/>
        <end position="236"/>
    </location>
</feature>
<evidence type="ECO:0000313" key="7">
    <source>
        <dbReference type="EMBL" id="OUM85915.1"/>
    </source>
</evidence>
<dbReference type="PANTHER" id="PTHR43229">
    <property type="entry name" value="NODULATION PROTEIN J"/>
    <property type="match status" value="1"/>
</dbReference>
<evidence type="ECO:0000313" key="8">
    <source>
        <dbReference type="Proteomes" id="UP000196475"/>
    </source>
</evidence>
<keyword evidence="5" id="KW-1003">Cell membrane</keyword>
<keyword evidence="5" id="KW-0813">Transport</keyword>